<dbReference type="EMBL" id="LAZR01070242">
    <property type="protein sequence ID" value="KKK43553.1"/>
    <property type="molecule type" value="Genomic_DNA"/>
</dbReference>
<organism evidence="1">
    <name type="scientific">marine sediment metagenome</name>
    <dbReference type="NCBI Taxonomy" id="412755"/>
    <lineage>
        <taxon>unclassified sequences</taxon>
        <taxon>metagenomes</taxon>
        <taxon>ecological metagenomes</taxon>
    </lineage>
</organism>
<comment type="caution">
    <text evidence="1">The sequence shown here is derived from an EMBL/GenBank/DDBJ whole genome shotgun (WGS) entry which is preliminary data.</text>
</comment>
<evidence type="ECO:0000313" key="1">
    <source>
        <dbReference type="EMBL" id="KKK43553.1"/>
    </source>
</evidence>
<reference evidence="1" key="1">
    <citation type="journal article" date="2015" name="Nature">
        <title>Complex archaea that bridge the gap between prokaryotes and eukaryotes.</title>
        <authorList>
            <person name="Spang A."/>
            <person name="Saw J.H."/>
            <person name="Jorgensen S.L."/>
            <person name="Zaremba-Niedzwiedzka K."/>
            <person name="Martijn J."/>
            <person name="Lind A.E."/>
            <person name="van Eijk R."/>
            <person name="Schleper C."/>
            <person name="Guy L."/>
            <person name="Ettema T.J."/>
        </authorList>
    </citation>
    <scope>NUCLEOTIDE SEQUENCE</scope>
</reference>
<protein>
    <submittedName>
        <fullName evidence="1">Uncharacterized protein</fullName>
    </submittedName>
</protein>
<name>A0A0F8VGF9_9ZZZZ</name>
<accession>A0A0F8VGF9</accession>
<proteinExistence type="predicted"/>
<gene>
    <name evidence="1" type="ORF">LCGC14_3168280</name>
</gene>
<sequence length="109" mass="13138">MTNSILDNISFENRAWENAEYPRLHMNKPETFKHTEIKNFEEVEKEISFAIGYHRGKRLWYLDTYTYRGTHCKGEIKFFGSIPTIKEFIRKEYKKEPILPQFNQKGESK</sequence>
<dbReference type="AlphaFoldDB" id="A0A0F8VGF9"/>